<sequence>MLVGKSSERRRAKAHVSPPAANCSKAADGAVDIDHLVLFRNVRHWRRKFLLLSLNDDNAQSNQFVSPLLRLPLELRLVIYRLALTGTIKIVPTQSVISDQVEILAIPEKNGLALLTVCRTMHAETADLTRPNATFEVSDAIEPFTYMAQM</sequence>
<keyword evidence="3" id="KW-1185">Reference proteome</keyword>
<reference evidence="2" key="1">
    <citation type="journal article" date="2020" name="Stud. Mycol.">
        <title>101 Dothideomycetes genomes: a test case for predicting lifestyles and emergence of pathogens.</title>
        <authorList>
            <person name="Haridas S."/>
            <person name="Albert R."/>
            <person name="Binder M."/>
            <person name="Bloem J."/>
            <person name="Labutti K."/>
            <person name="Salamov A."/>
            <person name="Andreopoulos B."/>
            <person name="Baker S."/>
            <person name="Barry K."/>
            <person name="Bills G."/>
            <person name="Bluhm B."/>
            <person name="Cannon C."/>
            <person name="Castanera R."/>
            <person name="Culley D."/>
            <person name="Daum C."/>
            <person name="Ezra D."/>
            <person name="Gonzalez J."/>
            <person name="Henrissat B."/>
            <person name="Kuo A."/>
            <person name="Liang C."/>
            <person name="Lipzen A."/>
            <person name="Lutzoni F."/>
            <person name="Magnuson J."/>
            <person name="Mondo S."/>
            <person name="Nolan M."/>
            <person name="Ohm R."/>
            <person name="Pangilinan J."/>
            <person name="Park H.-J."/>
            <person name="Ramirez L."/>
            <person name="Alfaro M."/>
            <person name="Sun H."/>
            <person name="Tritt A."/>
            <person name="Yoshinaga Y."/>
            <person name="Zwiers L.-H."/>
            <person name="Turgeon B."/>
            <person name="Goodwin S."/>
            <person name="Spatafora J."/>
            <person name="Crous P."/>
            <person name="Grigoriev I."/>
        </authorList>
    </citation>
    <scope>NUCLEOTIDE SEQUENCE</scope>
    <source>
        <strain evidence="2">CBS 122367</strain>
    </source>
</reference>
<dbReference type="InterPro" id="IPR038883">
    <property type="entry name" value="AN11006-like"/>
</dbReference>
<gene>
    <name evidence="2" type="ORF">K458DRAFT_394054</name>
</gene>
<evidence type="ECO:0000313" key="3">
    <source>
        <dbReference type="Proteomes" id="UP000799291"/>
    </source>
</evidence>
<evidence type="ECO:0000256" key="1">
    <source>
        <dbReference type="SAM" id="MobiDB-lite"/>
    </source>
</evidence>
<organism evidence="2 3">
    <name type="scientific">Lentithecium fluviatile CBS 122367</name>
    <dbReference type="NCBI Taxonomy" id="1168545"/>
    <lineage>
        <taxon>Eukaryota</taxon>
        <taxon>Fungi</taxon>
        <taxon>Dikarya</taxon>
        <taxon>Ascomycota</taxon>
        <taxon>Pezizomycotina</taxon>
        <taxon>Dothideomycetes</taxon>
        <taxon>Pleosporomycetidae</taxon>
        <taxon>Pleosporales</taxon>
        <taxon>Massarineae</taxon>
        <taxon>Lentitheciaceae</taxon>
        <taxon>Lentithecium</taxon>
    </lineage>
</organism>
<dbReference type="AlphaFoldDB" id="A0A6G1INA8"/>
<dbReference type="PANTHER" id="PTHR42085">
    <property type="entry name" value="F-BOX DOMAIN-CONTAINING PROTEIN"/>
    <property type="match status" value="1"/>
</dbReference>
<name>A0A6G1INA8_9PLEO</name>
<dbReference type="PANTHER" id="PTHR42085:SF1">
    <property type="entry name" value="F-BOX DOMAIN-CONTAINING PROTEIN"/>
    <property type="match status" value="1"/>
</dbReference>
<dbReference type="EMBL" id="MU005604">
    <property type="protein sequence ID" value="KAF2679359.1"/>
    <property type="molecule type" value="Genomic_DNA"/>
</dbReference>
<accession>A0A6G1INA8</accession>
<proteinExistence type="predicted"/>
<evidence type="ECO:0000313" key="2">
    <source>
        <dbReference type="EMBL" id="KAF2679359.1"/>
    </source>
</evidence>
<feature type="region of interest" description="Disordered" evidence="1">
    <location>
        <begin position="1"/>
        <end position="22"/>
    </location>
</feature>
<protein>
    <submittedName>
        <fullName evidence="2">Uncharacterized protein</fullName>
    </submittedName>
</protein>
<dbReference type="Proteomes" id="UP000799291">
    <property type="component" value="Unassembled WGS sequence"/>
</dbReference>